<dbReference type="Gene3D" id="1.10.1750.10">
    <property type="match status" value="1"/>
</dbReference>
<keyword evidence="3" id="KW-1185">Reference proteome</keyword>
<sequence>MHHQRFLEVERKARMDLIDVPNEVLRLLAESDLETVRLLGGALDLIHARSILGGIPIDVGLAESVLSDLSANGRQMAVTPPTIAAVVGDYFATTVEVLRSPIKTRDTALVRQIAIYLCLIFTDASLVDLGQEFDRDHTVVMYAGRKIRVEMCRSRELLGHIRQLTVRIRTGSV</sequence>
<dbReference type="Pfam" id="PF08299">
    <property type="entry name" value="Bac_DnaA_C"/>
    <property type="match status" value="1"/>
</dbReference>
<dbReference type="EMBL" id="AP022577">
    <property type="protein sequence ID" value="BBX86913.1"/>
    <property type="molecule type" value="Genomic_DNA"/>
</dbReference>
<dbReference type="InterPro" id="IPR018312">
    <property type="entry name" value="Chromosome_initiator_DnaA_CS"/>
</dbReference>
<dbReference type="CDD" id="cd06571">
    <property type="entry name" value="Bac_DnaA_C"/>
    <property type="match status" value="1"/>
</dbReference>
<dbReference type="SMART" id="SM00760">
    <property type="entry name" value="Bac_DnaA_C"/>
    <property type="match status" value="1"/>
</dbReference>
<reference evidence="2 3" key="1">
    <citation type="journal article" date="2019" name="Emerg. Microbes Infect.">
        <title>Comprehensive subspecies identification of 175 nontuberculous mycobacteria species based on 7547 genomic profiles.</title>
        <authorList>
            <person name="Matsumoto Y."/>
            <person name="Kinjo T."/>
            <person name="Motooka D."/>
            <person name="Nabeya D."/>
            <person name="Jung N."/>
            <person name="Uechi K."/>
            <person name="Horii T."/>
            <person name="Iida T."/>
            <person name="Fujita J."/>
            <person name="Nakamura S."/>
        </authorList>
    </citation>
    <scope>NUCLEOTIDE SEQUENCE [LARGE SCALE GENOMIC DNA]</scope>
    <source>
        <strain evidence="2 3">JCM 15296</strain>
    </source>
</reference>
<proteinExistence type="predicted"/>
<gene>
    <name evidence="2" type="ORF">MAUB_47860</name>
</gene>
<dbReference type="SUPFAM" id="SSF48295">
    <property type="entry name" value="TrpR-like"/>
    <property type="match status" value="1"/>
</dbReference>
<name>A0ABM7IJF6_9MYCO</name>
<evidence type="ECO:0000259" key="1">
    <source>
        <dbReference type="SMART" id="SM00760"/>
    </source>
</evidence>
<dbReference type="Gene3D" id="1.10.8.60">
    <property type="match status" value="1"/>
</dbReference>
<organism evidence="2 3">
    <name type="scientific">Mycolicibacterium aubagnense</name>
    <dbReference type="NCBI Taxonomy" id="319707"/>
    <lineage>
        <taxon>Bacteria</taxon>
        <taxon>Bacillati</taxon>
        <taxon>Actinomycetota</taxon>
        <taxon>Actinomycetes</taxon>
        <taxon>Mycobacteriales</taxon>
        <taxon>Mycobacteriaceae</taxon>
        <taxon>Mycolicibacterium</taxon>
    </lineage>
</organism>
<dbReference type="InterPro" id="IPR010921">
    <property type="entry name" value="Trp_repressor/repl_initiator"/>
</dbReference>
<protein>
    <recommendedName>
        <fullName evidence="1">Chromosomal replication initiator DnaA C-terminal domain-containing protein</fullName>
    </recommendedName>
</protein>
<dbReference type="PANTHER" id="PTHR30050">
    <property type="entry name" value="CHROMOSOMAL REPLICATION INITIATOR PROTEIN DNAA"/>
    <property type="match status" value="1"/>
</dbReference>
<evidence type="ECO:0000313" key="2">
    <source>
        <dbReference type="EMBL" id="BBX86913.1"/>
    </source>
</evidence>
<dbReference type="InterPro" id="IPR013159">
    <property type="entry name" value="DnaA_C"/>
</dbReference>
<dbReference type="RefSeq" id="WP_138229275.1">
    <property type="nucleotide sequence ID" value="NZ_CP122994.1"/>
</dbReference>
<dbReference type="Proteomes" id="UP000465609">
    <property type="component" value="Chromosome"/>
</dbReference>
<evidence type="ECO:0000313" key="3">
    <source>
        <dbReference type="Proteomes" id="UP000465609"/>
    </source>
</evidence>
<feature type="domain" description="Chromosomal replication initiator DnaA C-terminal" evidence="1">
    <location>
        <begin position="79"/>
        <end position="147"/>
    </location>
</feature>
<accession>A0ABM7IJF6</accession>
<dbReference type="PROSITE" id="PS01008">
    <property type="entry name" value="DNAA"/>
    <property type="match status" value="1"/>
</dbReference>
<dbReference type="PANTHER" id="PTHR30050:SF2">
    <property type="entry name" value="CHROMOSOMAL REPLICATION INITIATOR PROTEIN DNAA"/>
    <property type="match status" value="1"/>
</dbReference>